<evidence type="ECO:0008006" key="3">
    <source>
        <dbReference type="Google" id="ProtNLM"/>
    </source>
</evidence>
<sequence>MADNGSVEEFLATAVDAAKIAGEIIRKGFYQTKHVEHKGQLEEKSTEEKKEAGK</sequence>
<organism evidence="1 2">
    <name type="scientific">Hibiscus syriacus</name>
    <name type="common">Rose of Sharon</name>
    <dbReference type="NCBI Taxonomy" id="106335"/>
    <lineage>
        <taxon>Eukaryota</taxon>
        <taxon>Viridiplantae</taxon>
        <taxon>Streptophyta</taxon>
        <taxon>Embryophyta</taxon>
        <taxon>Tracheophyta</taxon>
        <taxon>Spermatophyta</taxon>
        <taxon>Magnoliopsida</taxon>
        <taxon>eudicotyledons</taxon>
        <taxon>Gunneridae</taxon>
        <taxon>Pentapetalae</taxon>
        <taxon>rosids</taxon>
        <taxon>malvids</taxon>
        <taxon>Malvales</taxon>
        <taxon>Malvaceae</taxon>
        <taxon>Malvoideae</taxon>
        <taxon>Hibiscus</taxon>
    </lineage>
</organism>
<gene>
    <name evidence="1" type="ORF">F3Y22_tig00117000pilonHSYRG00209</name>
</gene>
<reference evidence="1" key="1">
    <citation type="submission" date="2019-09" db="EMBL/GenBank/DDBJ databases">
        <title>Draft genome information of white flower Hibiscus syriacus.</title>
        <authorList>
            <person name="Kim Y.-M."/>
        </authorList>
    </citation>
    <scope>NUCLEOTIDE SEQUENCE [LARGE SCALE GENOMIC DNA]</scope>
    <source>
        <strain evidence="1">YM2019G1</strain>
    </source>
</reference>
<dbReference type="EMBL" id="VEPZ02001765">
    <property type="protein sequence ID" value="KAE8656507.1"/>
    <property type="molecule type" value="Genomic_DNA"/>
</dbReference>
<evidence type="ECO:0000313" key="1">
    <source>
        <dbReference type="EMBL" id="KAE8656507.1"/>
    </source>
</evidence>
<comment type="caution">
    <text evidence="1">The sequence shown here is derived from an EMBL/GenBank/DDBJ whole genome shotgun (WGS) entry which is preliminary data.</text>
</comment>
<dbReference type="AlphaFoldDB" id="A0A6A2XJB1"/>
<dbReference type="Proteomes" id="UP000436088">
    <property type="component" value="Unassembled WGS sequence"/>
</dbReference>
<name>A0A6A2XJB1_HIBSY</name>
<evidence type="ECO:0000313" key="2">
    <source>
        <dbReference type="Proteomes" id="UP000436088"/>
    </source>
</evidence>
<accession>A0A6A2XJB1</accession>
<protein>
    <recommendedName>
        <fullName evidence="3">Inositol monophosphatase</fullName>
    </recommendedName>
</protein>
<proteinExistence type="predicted"/>
<keyword evidence="2" id="KW-1185">Reference proteome</keyword>